<dbReference type="PANTHER" id="PTHR37984">
    <property type="entry name" value="PROTEIN CBG26694"/>
    <property type="match status" value="1"/>
</dbReference>
<dbReference type="CDD" id="cd01647">
    <property type="entry name" value="RT_LTR"/>
    <property type="match status" value="1"/>
</dbReference>
<dbReference type="InterPro" id="IPR043502">
    <property type="entry name" value="DNA/RNA_pol_sf"/>
</dbReference>
<dbReference type="PROSITE" id="PS50878">
    <property type="entry name" value="RT_POL"/>
    <property type="match status" value="1"/>
</dbReference>
<protein>
    <recommendedName>
        <fullName evidence="2">Reverse transcriptase domain-containing protein</fullName>
    </recommendedName>
</protein>
<dbReference type="InterPro" id="IPR041577">
    <property type="entry name" value="RT_RNaseH_2"/>
</dbReference>
<dbReference type="Gene3D" id="3.30.70.270">
    <property type="match status" value="2"/>
</dbReference>
<dbReference type="Pfam" id="PF00078">
    <property type="entry name" value="RVT_1"/>
    <property type="match status" value="1"/>
</dbReference>
<feature type="region of interest" description="Disordered" evidence="1">
    <location>
        <begin position="1"/>
        <end position="28"/>
    </location>
</feature>
<reference evidence="3" key="1">
    <citation type="submission" date="2021-02" db="EMBL/GenBank/DDBJ databases">
        <authorList>
            <person name="Nowell W R."/>
        </authorList>
    </citation>
    <scope>NUCLEOTIDE SEQUENCE</scope>
    <source>
        <strain evidence="3">Ploen Becks lab</strain>
    </source>
</reference>
<evidence type="ECO:0000313" key="3">
    <source>
        <dbReference type="EMBL" id="CAF1121019.1"/>
    </source>
</evidence>
<feature type="compositionally biased region" description="Basic and acidic residues" evidence="1">
    <location>
        <begin position="1"/>
        <end position="13"/>
    </location>
</feature>
<dbReference type="PANTHER" id="PTHR37984:SF11">
    <property type="entry name" value="INTEGRASE CATALYTIC DOMAIN-CONTAINING PROTEIN"/>
    <property type="match status" value="1"/>
</dbReference>
<dbReference type="Pfam" id="PF17919">
    <property type="entry name" value="RT_RNaseH_2"/>
    <property type="match status" value="1"/>
</dbReference>
<dbReference type="InterPro" id="IPR000477">
    <property type="entry name" value="RT_dom"/>
</dbReference>
<dbReference type="OrthoDB" id="10060843at2759"/>
<dbReference type="EMBL" id="CAJNOC010008817">
    <property type="protein sequence ID" value="CAF1121019.1"/>
    <property type="molecule type" value="Genomic_DNA"/>
</dbReference>
<comment type="caution">
    <text evidence="3">The sequence shown here is derived from an EMBL/GenBank/DDBJ whole genome shotgun (WGS) entry which is preliminary data.</text>
</comment>
<dbReference type="Proteomes" id="UP000663879">
    <property type="component" value="Unassembled WGS sequence"/>
</dbReference>
<dbReference type="Gene3D" id="3.10.10.10">
    <property type="entry name" value="HIV Type 1 Reverse Transcriptase, subunit A, domain 1"/>
    <property type="match status" value="1"/>
</dbReference>
<feature type="non-terminal residue" evidence="3">
    <location>
        <position position="1"/>
    </location>
</feature>
<dbReference type="InterPro" id="IPR043128">
    <property type="entry name" value="Rev_trsase/Diguanyl_cyclase"/>
</dbReference>
<evidence type="ECO:0000313" key="4">
    <source>
        <dbReference type="Proteomes" id="UP000663879"/>
    </source>
</evidence>
<accession>A0A814QP44</accession>
<keyword evidence="4" id="KW-1185">Reference proteome</keyword>
<name>A0A814QP44_9BILA</name>
<proteinExistence type="predicted"/>
<dbReference type="SUPFAM" id="SSF56672">
    <property type="entry name" value="DNA/RNA polymerases"/>
    <property type="match status" value="1"/>
</dbReference>
<sequence>MYKPHGREPRAQDKINQISNKNDEENDKERELICAVHSTHSKYPELEFLVIGEKIKLRIDTLASINIIDENRFNQFKNRPNLIPVINPSFSYGSKEPIKTFGRYKTKLKINKKEVDTEFVVACGNSGSLIGDPTCSKLGVDPISQIVNSINDFSEVDHKQREYYKEKYPSLISGKIGCFKDFEIELHIDKKVKPVQANPRKIPFHLRQAVEDQLKIKLENDIIEEVENDPTTWLSETVKIPKKGTNEIRLCIDTKAVNEAILSEKYEMPTAEDIIYAANGMNIFSKADLNSAFEQIKLNKNSRHVVFRTHKGIFQYKRLFFGIKSAPEIFHKIIRKALEGIANVTNATDDILIMGKTQEDHDITLNLVFSRLEKKGFTLNIEKCVFSKSTVTFFGLILSNNSISLNEQKTSALRNASAPRNASELHSFLGLTVYASRWIKDLALISEPLWALLKNQALPKFEWTEKHQASFEKVKNNLIESVSYFDPTQVTVDASPHGLGGVLAQSHPEDKDKVRIMMYISRILTDTEKRYSQIEKEGLGVVW</sequence>
<gene>
    <name evidence="3" type="ORF">OXX778_LOCUS22043</name>
</gene>
<evidence type="ECO:0000256" key="1">
    <source>
        <dbReference type="SAM" id="MobiDB-lite"/>
    </source>
</evidence>
<feature type="domain" description="Reverse transcriptase" evidence="2">
    <location>
        <begin position="221"/>
        <end position="398"/>
    </location>
</feature>
<dbReference type="AlphaFoldDB" id="A0A814QP44"/>
<dbReference type="InterPro" id="IPR050951">
    <property type="entry name" value="Retrovirus_Pol_polyprotein"/>
</dbReference>
<organism evidence="3 4">
    <name type="scientific">Brachionus calyciflorus</name>
    <dbReference type="NCBI Taxonomy" id="104777"/>
    <lineage>
        <taxon>Eukaryota</taxon>
        <taxon>Metazoa</taxon>
        <taxon>Spiralia</taxon>
        <taxon>Gnathifera</taxon>
        <taxon>Rotifera</taxon>
        <taxon>Eurotatoria</taxon>
        <taxon>Monogononta</taxon>
        <taxon>Pseudotrocha</taxon>
        <taxon>Ploima</taxon>
        <taxon>Brachionidae</taxon>
        <taxon>Brachionus</taxon>
    </lineage>
</organism>
<evidence type="ECO:0000259" key="2">
    <source>
        <dbReference type="PROSITE" id="PS50878"/>
    </source>
</evidence>